<proteinExistence type="predicted"/>
<reference evidence="4 5" key="1">
    <citation type="journal article" date="2015" name="Nature">
        <title>rRNA introns, odd ribosomes, and small enigmatic genomes across a large radiation of phyla.</title>
        <authorList>
            <person name="Brown C.T."/>
            <person name="Hug L.A."/>
            <person name="Thomas B.C."/>
            <person name="Sharon I."/>
            <person name="Castelle C.J."/>
            <person name="Singh A."/>
            <person name="Wilkins M.J."/>
            <person name="Williams K.H."/>
            <person name="Banfield J.F."/>
        </authorList>
    </citation>
    <scope>NUCLEOTIDE SEQUENCE [LARGE SCALE GENOMIC DNA]</scope>
</reference>
<evidence type="ECO:0000259" key="3">
    <source>
        <dbReference type="Pfam" id="PF18904"/>
    </source>
</evidence>
<name>A0A0G0MEL1_9BACT</name>
<dbReference type="InterPro" id="IPR043719">
    <property type="entry name" value="DUF5660"/>
</dbReference>
<sequence>MNKGDKGKGQKLPRQPNPLEAFKDDLKEIGSDAAKQMRDEAAKLPGDFMEQLLGFRPSPKNFSGEIVPGEAIEFSEVISGRYEEVEKTKKQMSFERRLIEEERVQIEKKTNELRMQLTAIREEILFLAQQTENLAEETEIAAFQAPVEPGVYHVIFFEKLLEFIKSFRKKVEEASIWLHSVNRRAARKNAWGSNYKKYGAKYLLSGEHYLQRSAG</sequence>
<dbReference type="AlphaFoldDB" id="A0A0G0MEL1"/>
<accession>A0A0G0MEL1</accession>
<evidence type="ECO:0000313" key="5">
    <source>
        <dbReference type="Proteomes" id="UP000034325"/>
    </source>
</evidence>
<dbReference type="Proteomes" id="UP000034325">
    <property type="component" value="Unassembled WGS sequence"/>
</dbReference>
<feature type="region of interest" description="Disordered" evidence="2">
    <location>
        <begin position="1"/>
        <end position="23"/>
    </location>
</feature>
<keyword evidence="1" id="KW-0175">Coiled coil</keyword>
<evidence type="ECO:0000256" key="1">
    <source>
        <dbReference type="SAM" id="Coils"/>
    </source>
</evidence>
<dbReference type="Pfam" id="PF18904">
    <property type="entry name" value="DUF5660"/>
    <property type="match status" value="1"/>
</dbReference>
<feature type="domain" description="DUF5660" evidence="3">
    <location>
        <begin position="109"/>
        <end position="215"/>
    </location>
</feature>
<feature type="coiled-coil region" evidence="1">
    <location>
        <begin position="82"/>
        <end position="123"/>
    </location>
</feature>
<dbReference type="EMBL" id="LBWA01000001">
    <property type="protein sequence ID" value="KKQ98775.1"/>
    <property type="molecule type" value="Genomic_DNA"/>
</dbReference>
<gene>
    <name evidence="4" type="ORF">UT23_C0001G0056</name>
</gene>
<evidence type="ECO:0000313" key="4">
    <source>
        <dbReference type="EMBL" id="KKQ98775.1"/>
    </source>
</evidence>
<comment type="caution">
    <text evidence="4">The sequence shown here is derived from an EMBL/GenBank/DDBJ whole genome shotgun (WGS) entry which is preliminary data.</text>
</comment>
<protein>
    <recommendedName>
        <fullName evidence="3">DUF5660 domain-containing protein</fullName>
    </recommendedName>
</protein>
<organism evidence="4 5">
    <name type="scientific">Candidatus Woesebacteria bacterium GW2011_GWA1_39_12</name>
    <dbReference type="NCBI Taxonomy" id="1618549"/>
    <lineage>
        <taxon>Bacteria</taxon>
        <taxon>Candidatus Woeseibacteriota</taxon>
    </lineage>
</organism>
<evidence type="ECO:0000256" key="2">
    <source>
        <dbReference type="SAM" id="MobiDB-lite"/>
    </source>
</evidence>